<dbReference type="GO" id="GO:0033202">
    <property type="term" value="C:DNA helicase complex"/>
    <property type="evidence" value="ECO:0007669"/>
    <property type="project" value="TreeGrafter"/>
</dbReference>
<evidence type="ECO:0000256" key="2">
    <source>
        <dbReference type="ARBA" id="ARBA00022741"/>
    </source>
</evidence>
<name>A0A917JRH3_9GAMM</name>
<comment type="catalytic activity">
    <reaction evidence="11">
        <text>Couples ATP hydrolysis with the unwinding of duplex DNA by translocating in the 3'-5' direction.</text>
        <dbReference type="EC" id="5.6.2.4"/>
    </reaction>
</comment>
<dbReference type="GO" id="GO:0005524">
    <property type="term" value="F:ATP binding"/>
    <property type="evidence" value="ECO:0007669"/>
    <property type="project" value="UniProtKB-UniRule"/>
</dbReference>
<feature type="binding site" evidence="15">
    <location>
        <begin position="23"/>
        <end position="30"/>
    </location>
    <ligand>
        <name>ATP</name>
        <dbReference type="ChEBI" id="CHEBI:30616"/>
    </ligand>
</feature>
<proteinExistence type="predicted"/>
<evidence type="ECO:0000256" key="14">
    <source>
        <dbReference type="ARBA" id="ARBA00048988"/>
    </source>
</evidence>
<evidence type="ECO:0000256" key="8">
    <source>
        <dbReference type="ARBA" id="ARBA00023125"/>
    </source>
</evidence>
<comment type="caution">
    <text evidence="18">The sequence shown here is derived from an EMBL/GenBank/DDBJ whole genome shotgun (WGS) entry which is preliminary data.</text>
</comment>
<organism evidence="18 19">
    <name type="scientific">Legionella impletisoli</name>
    <dbReference type="NCBI Taxonomy" id="343510"/>
    <lineage>
        <taxon>Bacteria</taxon>
        <taxon>Pseudomonadati</taxon>
        <taxon>Pseudomonadota</taxon>
        <taxon>Gammaproteobacteria</taxon>
        <taxon>Legionellales</taxon>
        <taxon>Legionellaceae</taxon>
        <taxon>Legionella</taxon>
    </lineage>
</organism>
<sequence>MILKDSDHRILATDPSRSFIVQAPAGSGKTEILTQRFLRLLATVQAPEQIIALTFTRKAANEMRERILIALQKAENQIAPQSAHQQRTYEYACQALERDKTLNWQLVQQPNRLRILTIDSLCQRLVEAIPLQEKQVPFATIADKPQQFYTLAAKQCLDFALQHSAYHEPLKQLLHHLDNQPQKLLHIFAELLANRDQWLGPIHQAKFQNKEAFEQALEWIEEHELTRFYQSLPLSIWDELITLVQKLAKLETAPLCIQEHFGQTNQVKKFNRHNAAGLASLLLTTQGTFRKRFDHHVGLKKGVCTPSLYQDLKSGSEALFETLHDHPDFLDALKRVQNLPAPQYDEHQWAVLQALFALLPILAAHLQLVFNEANKLDFSAISQQAILALGAEEEPTDLALYLDHQIHHLLVDEFQDTSIQQFELLEKLVKEWLPGDGKTLFVVGDPMQSIYRFRSAEVGLFLRAQQVGIGPVKLTALELTCNFRSTATVVEWINDSFQSVFPKTDDIESGAVKFYPSEKTQPPVTHSFIKTWQYSTPIEEARAVVATAKAELETHTTENIAILVRSRTQLKHIVRLLREEQIPFQGIDIDPLANLSHLRDVWSLTQSLLMPANRLAWLSFLRSPWCGISLKDLHHLAIFAKSKSIFYALSQVDVITALSTEGKTRCKFIYQVMDHALNTRYQYPLVEWITTTLVNLHQTSLLTEEEQADLEQFWYLINQFEAHGQISNWEQFAEEFNKLYSQQVTPSRLQIMTIHKSKGLEFDAVILPGLSSKSQTPDKPLLRWLKLPTKERDLLLISPMKALHQDVCLVYDYLQQLDYEKDRYETQRLLYVAVTRSKKRLYLLDHEKSIPKGSFRHLLQHVSFEEQVAIDDRTASSDSIMELPKLYQLPIEYYRHELEPSENPYSNLRLNESLNTARLIGIAAHELLQWICTNHPSSSEVVPWSILTHYFASHGFSHDETTSILTPIKNQICRLFNEPVGQWLISKHEEEQNEYELMVIDGEETTTKIIDRTFLENGKRWVIDFKTGLEDSTSINKHKEQVNHYAHILTTRFQEPIECGLYYLTSGHWISWNFPSSLLQSDLS</sequence>
<dbReference type="PROSITE" id="PS51217">
    <property type="entry name" value="UVRD_HELICASE_CTER"/>
    <property type="match status" value="1"/>
</dbReference>
<gene>
    <name evidence="18" type="ORF">GCM10007966_05960</name>
</gene>
<dbReference type="GO" id="GO:0005829">
    <property type="term" value="C:cytosol"/>
    <property type="evidence" value="ECO:0007669"/>
    <property type="project" value="TreeGrafter"/>
</dbReference>
<keyword evidence="5 15" id="KW-0347">Helicase</keyword>
<evidence type="ECO:0000256" key="1">
    <source>
        <dbReference type="ARBA" id="ARBA00022722"/>
    </source>
</evidence>
<keyword evidence="9" id="KW-0234">DNA repair</keyword>
<keyword evidence="7 15" id="KW-0067">ATP-binding</keyword>
<dbReference type="Proteomes" id="UP000630149">
    <property type="component" value="Unassembled WGS sequence"/>
</dbReference>
<dbReference type="InterPro" id="IPR011335">
    <property type="entry name" value="Restrct_endonuc-II-like"/>
</dbReference>
<keyword evidence="6" id="KW-0269">Exonuclease</keyword>
<dbReference type="Gene3D" id="3.40.50.300">
    <property type="entry name" value="P-loop containing nucleotide triphosphate hydrolases"/>
    <property type="match status" value="3"/>
</dbReference>
<feature type="domain" description="UvrD-like helicase ATP-binding" evidence="16">
    <location>
        <begin position="2"/>
        <end position="486"/>
    </location>
</feature>
<evidence type="ECO:0000259" key="17">
    <source>
        <dbReference type="PROSITE" id="PS51217"/>
    </source>
</evidence>
<dbReference type="PANTHER" id="PTHR11070">
    <property type="entry name" value="UVRD / RECB / PCRA DNA HELICASE FAMILY MEMBER"/>
    <property type="match status" value="1"/>
</dbReference>
<dbReference type="Pfam" id="PF00580">
    <property type="entry name" value="UvrD-helicase"/>
    <property type="match status" value="1"/>
</dbReference>
<evidence type="ECO:0000259" key="16">
    <source>
        <dbReference type="PROSITE" id="PS51198"/>
    </source>
</evidence>
<reference evidence="18" key="1">
    <citation type="journal article" date="2014" name="Int. J. Syst. Evol. Microbiol.">
        <title>Complete genome sequence of Corynebacterium casei LMG S-19264T (=DSM 44701T), isolated from a smear-ripened cheese.</title>
        <authorList>
            <consortium name="US DOE Joint Genome Institute (JGI-PGF)"/>
            <person name="Walter F."/>
            <person name="Albersmeier A."/>
            <person name="Kalinowski J."/>
            <person name="Ruckert C."/>
        </authorList>
    </citation>
    <scope>NUCLEOTIDE SEQUENCE</scope>
    <source>
        <strain evidence="18">JCM 13919</strain>
    </source>
</reference>
<evidence type="ECO:0000256" key="4">
    <source>
        <dbReference type="ARBA" id="ARBA00022801"/>
    </source>
</evidence>
<evidence type="ECO:0000313" key="19">
    <source>
        <dbReference type="Proteomes" id="UP000630149"/>
    </source>
</evidence>
<dbReference type="RefSeq" id="WP_131775883.1">
    <property type="nucleotide sequence ID" value="NZ_BMOB01000002.1"/>
</dbReference>
<keyword evidence="19" id="KW-1185">Reference proteome</keyword>
<protein>
    <recommendedName>
        <fullName evidence="12">DNA 3'-5' helicase</fullName>
        <ecNumber evidence="12">5.6.2.4</ecNumber>
    </recommendedName>
    <alternativeName>
        <fullName evidence="13">DNA 3'-5' helicase II</fullName>
    </alternativeName>
</protein>
<dbReference type="SUPFAM" id="SSF52980">
    <property type="entry name" value="Restriction endonuclease-like"/>
    <property type="match status" value="1"/>
</dbReference>
<dbReference type="AlphaFoldDB" id="A0A917JRH3"/>
<dbReference type="PROSITE" id="PS51198">
    <property type="entry name" value="UVRD_HELICASE_ATP_BIND"/>
    <property type="match status" value="1"/>
</dbReference>
<feature type="domain" description="UvrD-like helicase C-terminal" evidence="17">
    <location>
        <begin position="498"/>
        <end position="759"/>
    </location>
</feature>
<evidence type="ECO:0000256" key="5">
    <source>
        <dbReference type="ARBA" id="ARBA00022806"/>
    </source>
</evidence>
<dbReference type="SUPFAM" id="SSF52540">
    <property type="entry name" value="P-loop containing nucleoside triphosphate hydrolases"/>
    <property type="match status" value="1"/>
</dbReference>
<keyword evidence="8" id="KW-0238">DNA-binding</keyword>
<dbReference type="Gene3D" id="3.90.320.10">
    <property type="match status" value="1"/>
</dbReference>
<evidence type="ECO:0000256" key="11">
    <source>
        <dbReference type="ARBA" id="ARBA00034617"/>
    </source>
</evidence>
<evidence type="ECO:0000256" key="3">
    <source>
        <dbReference type="ARBA" id="ARBA00022763"/>
    </source>
</evidence>
<keyword evidence="2 15" id="KW-0547">Nucleotide-binding</keyword>
<dbReference type="Pfam" id="PF13361">
    <property type="entry name" value="UvrD_C"/>
    <property type="match status" value="1"/>
</dbReference>
<comment type="catalytic activity">
    <reaction evidence="14">
        <text>ATP + H2O = ADP + phosphate + H(+)</text>
        <dbReference type="Rhea" id="RHEA:13065"/>
        <dbReference type="ChEBI" id="CHEBI:15377"/>
        <dbReference type="ChEBI" id="CHEBI:15378"/>
        <dbReference type="ChEBI" id="CHEBI:30616"/>
        <dbReference type="ChEBI" id="CHEBI:43474"/>
        <dbReference type="ChEBI" id="CHEBI:456216"/>
        <dbReference type="EC" id="5.6.2.4"/>
    </reaction>
</comment>
<dbReference type="InterPro" id="IPR027417">
    <property type="entry name" value="P-loop_NTPase"/>
</dbReference>
<accession>A0A917JRH3</accession>
<dbReference type="InterPro" id="IPR011604">
    <property type="entry name" value="PDDEXK-like_dom_sf"/>
</dbReference>
<dbReference type="EMBL" id="BMOB01000002">
    <property type="protein sequence ID" value="GGI80252.1"/>
    <property type="molecule type" value="Genomic_DNA"/>
</dbReference>
<evidence type="ECO:0000256" key="12">
    <source>
        <dbReference type="ARBA" id="ARBA00034808"/>
    </source>
</evidence>
<dbReference type="OrthoDB" id="9810135at2"/>
<dbReference type="GO" id="GO:0004527">
    <property type="term" value="F:exonuclease activity"/>
    <property type="evidence" value="ECO:0007669"/>
    <property type="project" value="UniProtKB-KW"/>
</dbReference>
<evidence type="ECO:0000256" key="9">
    <source>
        <dbReference type="ARBA" id="ARBA00023204"/>
    </source>
</evidence>
<dbReference type="Gene3D" id="1.10.486.10">
    <property type="entry name" value="PCRA, domain 4"/>
    <property type="match status" value="1"/>
</dbReference>
<dbReference type="PANTHER" id="PTHR11070:SF2">
    <property type="entry name" value="ATP-DEPENDENT DNA HELICASE SRS2"/>
    <property type="match status" value="1"/>
</dbReference>
<dbReference type="GO" id="GO:0003677">
    <property type="term" value="F:DNA binding"/>
    <property type="evidence" value="ECO:0007669"/>
    <property type="project" value="UniProtKB-KW"/>
</dbReference>
<dbReference type="GO" id="GO:0043138">
    <property type="term" value="F:3'-5' DNA helicase activity"/>
    <property type="evidence" value="ECO:0007669"/>
    <property type="project" value="UniProtKB-EC"/>
</dbReference>
<keyword evidence="3" id="KW-0227">DNA damage</keyword>
<evidence type="ECO:0000256" key="7">
    <source>
        <dbReference type="ARBA" id="ARBA00022840"/>
    </source>
</evidence>
<reference evidence="18" key="2">
    <citation type="submission" date="2020-09" db="EMBL/GenBank/DDBJ databases">
        <authorList>
            <person name="Sun Q."/>
            <person name="Ohkuma M."/>
        </authorList>
    </citation>
    <scope>NUCLEOTIDE SEQUENCE</scope>
    <source>
        <strain evidence="18">JCM 13919</strain>
    </source>
</reference>
<evidence type="ECO:0000256" key="13">
    <source>
        <dbReference type="ARBA" id="ARBA00034923"/>
    </source>
</evidence>
<keyword evidence="1" id="KW-0540">Nuclease</keyword>
<dbReference type="InterPro" id="IPR014017">
    <property type="entry name" value="DNA_helicase_UvrD-like_C"/>
</dbReference>
<dbReference type="EC" id="5.6.2.4" evidence="12"/>
<dbReference type="GO" id="GO:0000725">
    <property type="term" value="P:recombinational repair"/>
    <property type="evidence" value="ECO:0007669"/>
    <property type="project" value="TreeGrafter"/>
</dbReference>
<dbReference type="InterPro" id="IPR014016">
    <property type="entry name" value="UvrD-like_ATP-bd"/>
</dbReference>
<evidence type="ECO:0000256" key="6">
    <source>
        <dbReference type="ARBA" id="ARBA00022839"/>
    </source>
</evidence>
<keyword evidence="10" id="KW-0413">Isomerase</keyword>
<evidence type="ECO:0000256" key="10">
    <source>
        <dbReference type="ARBA" id="ARBA00023235"/>
    </source>
</evidence>
<keyword evidence="4 15" id="KW-0378">Hydrolase</keyword>
<dbReference type="InterPro" id="IPR000212">
    <property type="entry name" value="DNA_helicase_UvrD/REP"/>
</dbReference>
<evidence type="ECO:0000313" key="18">
    <source>
        <dbReference type="EMBL" id="GGI80252.1"/>
    </source>
</evidence>
<evidence type="ECO:0000256" key="15">
    <source>
        <dbReference type="PROSITE-ProRule" id="PRU00560"/>
    </source>
</evidence>